<dbReference type="Pfam" id="PF02548">
    <property type="entry name" value="Pantoate_transf"/>
    <property type="match status" value="1"/>
</dbReference>
<keyword evidence="3 5" id="KW-0566">Pantothenate biosynthesis</keyword>
<dbReference type="RefSeq" id="WP_227180937.1">
    <property type="nucleotide sequence ID" value="NZ_JAJBZT010000005.1"/>
</dbReference>
<evidence type="ECO:0000313" key="6">
    <source>
        <dbReference type="EMBL" id="MCB6184134.1"/>
    </source>
</evidence>
<dbReference type="NCBIfam" id="NF001452">
    <property type="entry name" value="PRK00311.1"/>
    <property type="match status" value="1"/>
</dbReference>
<sequence>MQITTSTLQNMAKQGQKIAMLTCYDATFSSVLDEAGVDVMLIGDSLGMVMQGHTSTIPVTLEEVAYHTRCVARKATRSLILADLPFGAYLESPQQAMASSVTLMSAGAHMVKLEGGEHMLETVRFLVARGVPVCGHIGLTPQSVNTLGGYKVQGKTDAAAERLKAEALALEAAGVSMIVLEAVPAKLAAEITASLTTAATIGIGAGVDCHGQVLVLQDMLDIYPGKKARFVKNFMKGQSSIQAAVKAYVNAVKDASFPTAENSF</sequence>
<keyword evidence="4 5" id="KW-0808">Transferase</keyword>
<dbReference type="InterPro" id="IPR015813">
    <property type="entry name" value="Pyrv/PenolPyrv_kinase-like_dom"/>
</dbReference>
<comment type="catalytic activity">
    <reaction evidence="5">
        <text>(6R)-5,10-methylene-5,6,7,8-tetrahydrofolate + 3-methyl-2-oxobutanoate + H2O = 2-dehydropantoate + (6S)-5,6,7,8-tetrahydrofolate</text>
        <dbReference type="Rhea" id="RHEA:11824"/>
        <dbReference type="ChEBI" id="CHEBI:11561"/>
        <dbReference type="ChEBI" id="CHEBI:11851"/>
        <dbReference type="ChEBI" id="CHEBI:15377"/>
        <dbReference type="ChEBI" id="CHEBI:15636"/>
        <dbReference type="ChEBI" id="CHEBI:57453"/>
        <dbReference type="EC" id="2.1.2.11"/>
    </reaction>
</comment>
<comment type="subunit">
    <text evidence="2 5">Homodecamer; pentamer of dimers.</text>
</comment>
<feature type="binding site" evidence="5">
    <location>
        <position position="83"/>
    </location>
    <ligand>
        <name>3-methyl-2-oxobutanoate</name>
        <dbReference type="ChEBI" id="CHEBI:11851"/>
    </ligand>
</feature>
<comment type="similarity">
    <text evidence="1 5">Belongs to the PanB family.</text>
</comment>
<dbReference type="InterPro" id="IPR040442">
    <property type="entry name" value="Pyrv_kinase-like_dom_sf"/>
</dbReference>
<feature type="binding site" evidence="5">
    <location>
        <begin position="44"/>
        <end position="45"/>
    </location>
    <ligand>
        <name>3-methyl-2-oxobutanoate</name>
        <dbReference type="ChEBI" id="CHEBI:11851"/>
    </ligand>
</feature>
<keyword evidence="5" id="KW-0460">Magnesium</keyword>
<evidence type="ECO:0000256" key="4">
    <source>
        <dbReference type="ARBA" id="ARBA00022679"/>
    </source>
</evidence>
<dbReference type="HAMAP" id="MF_00156">
    <property type="entry name" value="PanB"/>
    <property type="match status" value="1"/>
</dbReference>
<feature type="binding site" evidence="5">
    <location>
        <position position="112"/>
    </location>
    <ligand>
        <name>3-methyl-2-oxobutanoate</name>
        <dbReference type="ChEBI" id="CHEBI:11851"/>
    </ligand>
</feature>
<comment type="cofactor">
    <cofactor evidence="5">
        <name>Mg(2+)</name>
        <dbReference type="ChEBI" id="CHEBI:18420"/>
    </cofactor>
    <text evidence="5">Binds 1 Mg(2+) ion per subunit.</text>
</comment>
<reference evidence="6" key="1">
    <citation type="submission" date="2021-10" db="EMBL/GenBank/DDBJ databases">
        <title>The complete genome sequence of Leeia sp. TBRC 13508.</title>
        <authorList>
            <person name="Charoenyingcharoen P."/>
            <person name="Yukphan P."/>
        </authorList>
    </citation>
    <scope>NUCLEOTIDE SEQUENCE</scope>
    <source>
        <strain evidence="6">TBRC 13508</strain>
    </source>
</reference>
<feature type="binding site" evidence="5">
    <location>
        <position position="114"/>
    </location>
    <ligand>
        <name>Mg(2+)</name>
        <dbReference type="ChEBI" id="CHEBI:18420"/>
    </ligand>
</feature>
<dbReference type="SUPFAM" id="SSF51621">
    <property type="entry name" value="Phosphoenolpyruvate/pyruvate domain"/>
    <property type="match status" value="1"/>
</dbReference>
<evidence type="ECO:0000256" key="2">
    <source>
        <dbReference type="ARBA" id="ARBA00011424"/>
    </source>
</evidence>
<keyword evidence="7" id="KW-1185">Reference proteome</keyword>
<dbReference type="NCBIfam" id="TIGR00222">
    <property type="entry name" value="panB"/>
    <property type="match status" value="1"/>
</dbReference>
<evidence type="ECO:0000313" key="7">
    <source>
        <dbReference type="Proteomes" id="UP001165395"/>
    </source>
</evidence>
<dbReference type="CDD" id="cd06557">
    <property type="entry name" value="KPHMT-like"/>
    <property type="match status" value="1"/>
</dbReference>
<comment type="function">
    <text evidence="5">Catalyzes the reversible reaction in which hydroxymethyl group from 5,10-methylenetetrahydrofolate is transferred onto alpha-ketoisovalerate to form ketopantoate.</text>
</comment>
<dbReference type="InterPro" id="IPR003700">
    <property type="entry name" value="Pantoate_hydroxy_MeTrfase"/>
</dbReference>
<dbReference type="EMBL" id="JAJBZT010000005">
    <property type="protein sequence ID" value="MCB6184134.1"/>
    <property type="molecule type" value="Genomic_DNA"/>
</dbReference>
<dbReference type="PIRSF" id="PIRSF000388">
    <property type="entry name" value="Pantoate_hydroxy_MeTrfase"/>
    <property type="match status" value="1"/>
</dbReference>
<comment type="subcellular location">
    <subcellularLocation>
        <location evidence="5">Cytoplasm</location>
    </subcellularLocation>
</comment>
<dbReference type="Proteomes" id="UP001165395">
    <property type="component" value="Unassembled WGS sequence"/>
</dbReference>
<comment type="pathway">
    <text evidence="5">Cofactor biosynthesis; (R)-pantothenate biosynthesis; (R)-pantoate from 3-methyl-2-oxobutanoate: step 1/2.</text>
</comment>
<keyword evidence="5" id="KW-0479">Metal-binding</keyword>
<dbReference type="EC" id="2.1.2.11" evidence="5"/>
<name>A0ABS8D7F0_9NEIS</name>
<feature type="active site" description="Proton acceptor" evidence="5">
    <location>
        <position position="181"/>
    </location>
</feature>
<gene>
    <name evidence="5 6" type="primary">panB</name>
    <name evidence="6" type="ORF">LIN78_11310</name>
</gene>
<evidence type="ECO:0000256" key="5">
    <source>
        <dbReference type="HAMAP-Rule" id="MF_00156"/>
    </source>
</evidence>
<dbReference type="PANTHER" id="PTHR20881">
    <property type="entry name" value="3-METHYL-2-OXOBUTANOATE HYDROXYMETHYLTRANSFERASE"/>
    <property type="match status" value="1"/>
</dbReference>
<feature type="binding site" evidence="5">
    <location>
        <position position="83"/>
    </location>
    <ligand>
        <name>Mg(2+)</name>
        <dbReference type="ChEBI" id="CHEBI:18420"/>
    </ligand>
</feature>
<comment type="caution">
    <text evidence="6">The sequence shown here is derived from an EMBL/GenBank/DDBJ whole genome shotgun (WGS) entry which is preliminary data.</text>
</comment>
<dbReference type="Gene3D" id="3.20.20.60">
    <property type="entry name" value="Phosphoenolpyruvate-binding domains"/>
    <property type="match status" value="1"/>
</dbReference>
<organism evidence="6 7">
    <name type="scientific">Leeia speluncae</name>
    <dbReference type="NCBI Taxonomy" id="2884804"/>
    <lineage>
        <taxon>Bacteria</taxon>
        <taxon>Pseudomonadati</taxon>
        <taxon>Pseudomonadota</taxon>
        <taxon>Betaproteobacteria</taxon>
        <taxon>Neisseriales</taxon>
        <taxon>Leeiaceae</taxon>
        <taxon>Leeia</taxon>
    </lineage>
</organism>
<feature type="binding site" evidence="5">
    <location>
        <position position="44"/>
    </location>
    <ligand>
        <name>Mg(2+)</name>
        <dbReference type="ChEBI" id="CHEBI:18420"/>
    </ligand>
</feature>
<proteinExistence type="inferred from homology"/>
<dbReference type="GO" id="GO:0003864">
    <property type="term" value="F:3-methyl-2-oxobutanoate hydroxymethyltransferase activity"/>
    <property type="evidence" value="ECO:0007669"/>
    <property type="project" value="UniProtKB-EC"/>
</dbReference>
<evidence type="ECO:0000256" key="1">
    <source>
        <dbReference type="ARBA" id="ARBA00008676"/>
    </source>
</evidence>
<keyword evidence="5" id="KW-0963">Cytoplasm</keyword>
<protein>
    <recommendedName>
        <fullName evidence="5">3-methyl-2-oxobutanoate hydroxymethyltransferase</fullName>
        <ecNumber evidence="5">2.1.2.11</ecNumber>
    </recommendedName>
    <alternativeName>
        <fullName evidence="5">Ketopantoate hydroxymethyltransferase</fullName>
        <shortName evidence="5">KPHMT</shortName>
    </alternativeName>
</protein>
<evidence type="ECO:0000256" key="3">
    <source>
        <dbReference type="ARBA" id="ARBA00022655"/>
    </source>
</evidence>
<accession>A0ABS8D7F0</accession>
<dbReference type="PANTHER" id="PTHR20881:SF0">
    <property type="entry name" value="3-METHYL-2-OXOBUTANOATE HYDROXYMETHYLTRANSFERASE"/>
    <property type="match status" value="1"/>
</dbReference>